<reference evidence="1" key="1">
    <citation type="submission" date="2018-11" db="EMBL/GenBank/DDBJ databases">
        <authorList>
            <consortium name="Pathogen Informatics"/>
        </authorList>
    </citation>
    <scope>NUCLEOTIDE SEQUENCE</scope>
</reference>
<protein>
    <submittedName>
        <fullName evidence="1">Uncharacterized protein</fullName>
    </submittedName>
</protein>
<dbReference type="Proteomes" id="UP000784294">
    <property type="component" value="Unassembled WGS sequence"/>
</dbReference>
<evidence type="ECO:0000313" key="1">
    <source>
        <dbReference type="EMBL" id="VEL30182.1"/>
    </source>
</evidence>
<gene>
    <name evidence="1" type="ORF">PXEA_LOCUS23622</name>
</gene>
<sequence>MPTKRLRIYHVHGMVLRMEILTDDAGETSGNVPRPRSYFGNDHADNGPRTRCVPISLPTNVTIGNDDAYNGLRTRRFQPKSRACSKLGRHQSAPHVVDWIRHLIHILNCRCGTHLSRTIADNGAPDLLSAIKMAYSRRPAEPADDALLPVVLYLSTIRNRPNYR</sequence>
<comment type="caution">
    <text evidence="1">The sequence shown here is derived from an EMBL/GenBank/DDBJ whole genome shotgun (WGS) entry which is preliminary data.</text>
</comment>
<dbReference type="EMBL" id="CAAALY010110153">
    <property type="protein sequence ID" value="VEL30182.1"/>
    <property type="molecule type" value="Genomic_DNA"/>
</dbReference>
<keyword evidence="2" id="KW-1185">Reference proteome</keyword>
<dbReference type="AlphaFoldDB" id="A0A3S5FF84"/>
<name>A0A3S5FF84_9PLAT</name>
<accession>A0A3S5FF84</accession>
<evidence type="ECO:0000313" key="2">
    <source>
        <dbReference type="Proteomes" id="UP000784294"/>
    </source>
</evidence>
<organism evidence="1 2">
    <name type="scientific">Protopolystoma xenopodis</name>
    <dbReference type="NCBI Taxonomy" id="117903"/>
    <lineage>
        <taxon>Eukaryota</taxon>
        <taxon>Metazoa</taxon>
        <taxon>Spiralia</taxon>
        <taxon>Lophotrochozoa</taxon>
        <taxon>Platyhelminthes</taxon>
        <taxon>Monogenea</taxon>
        <taxon>Polyopisthocotylea</taxon>
        <taxon>Polystomatidea</taxon>
        <taxon>Polystomatidae</taxon>
        <taxon>Protopolystoma</taxon>
    </lineage>
</organism>
<proteinExistence type="predicted"/>